<protein>
    <recommendedName>
        <fullName evidence="6">Pectin acetylesterase</fullName>
        <ecNumber evidence="6">3.1.1.-</ecNumber>
    </recommendedName>
</protein>
<proteinExistence type="inferred from homology"/>
<reference evidence="7" key="1">
    <citation type="journal article" date="2012" name="Nature">
        <title>The tomato genome sequence provides insights into fleshy fruit evolution.</title>
        <authorList>
            <consortium name="Tomato Genome Consortium"/>
        </authorList>
    </citation>
    <scope>NUCLEOTIDE SEQUENCE [LARGE SCALE GENOMIC DNA]</scope>
    <source>
        <strain evidence="7">cv. Heinz 1706</strain>
    </source>
</reference>
<comment type="similarity">
    <text evidence="3 6">Belongs to the pectinacetylesterase family.</text>
</comment>
<organism evidence="7">
    <name type="scientific">Solanum lycopersicum</name>
    <name type="common">Tomato</name>
    <name type="synonym">Lycopersicon esculentum</name>
    <dbReference type="NCBI Taxonomy" id="4081"/>
    <lineage>
        <taxon>Eukaryota</taxon>
        <taxon>Viridiplantae</taxon>
        <taxon>Streptophyta</taxon>
        <taxon>Embryophyta</taxon>
        <taxon>Tracheophyta</taxon>
        <taxon>Spermatophyta</taxon>
        <taxon>Magnoliopsida</taxon>
        <taxon>eudicotyledons</taxon>
        <taxon>Gunneridae</taxon>
        <taxon>Pentapetalae</taxon>
        <taxon>asterids</taxon>
        <taxon>lamiids</taxon>
        <taxon>Solanales</taxon>
        <taxon>Solanaceae</taxon>
        <taxon>Solanoideae</taxon>
        <taxon>Solaneae</taxon>
        <taxon>Solanum</taxon>
        <taxon>Solanum subgen. Lycopersicon</taxon>
    </lineage>
</organism>
<dbReference type="GO" id="GO:0016787">
    <property type="term" value="F:hydrolase activity"/>
    <property type="evidence" value="ECO:0007669"/>
    <property type="project" value="UniProtKB-KW"/>
</dbReference>
<evidence type="ECO:0000313" key="7">
    <source>
        <dbReference type="EnsemblPlants" id="Solyc08g075034.1.1"/>
    </source>
</evidence>
<dbReference type="InterPro" id="IPR004963">
    <property type="entry name" value="PAE/NOTUM"/>
</dbReference>
<dbReference type="GO" id="GO:0071555">
    <property type="term" value="P:cell wall organization"/>
    <property type="evidence" value="ECO:0007669"/>
    <property type="project" value="UniProtKB-KW"/>
</dbReference>
<dbReference type="Pfam" id="PF03283">
    <property type="entry name" value="PAE"/>
    <property type="match status" value="1"/>
</dbReference>
<dbReference type="EC" id="3.1.1.-" evidence="6"/>
<evidence type="ECO:0000256" key="1">
    <source>
        <dbReference type="ARBA" id="ARBA00003534"/>
    </source>
</evidence>
<reference evidence="7" key="2">
    <citation type="submission" date="2019-01" db="UniProtKB">
        <authorList>
            <consortium name="EnsemblPlants"/>
        </authorList>
    </citation>
    <scope>IDENTIFICATION</scope>
    <source>
        <strain evidence="7">cv. Heinz 1706</strain>
    </source>
</reference>
<evidence type="ECO:0000256" key="3">
    <source>
        <dbReference type="ARBA" id="ARBA00005784"/>
    </source>
</evidence>
<keyword evidence="6" id="KW-0378">Hydrolase</keyword>
<dbReference type="STRING" id="4081.A0A3Q7HQV9"/>
<sequence>MQITNATEKTISKRKKTRKSYEAGGVTLSKAANEDCRARRGMNFITESTLEPRLRRLNGIPQPNDGTENLWSKGMKSAENAILTGISAGGLATMLNCDKFKCLLPESAKVSTLFLYMISRKFDSLGSFMINNNAARQSMGLTKNLSLACTSVMEPSLGC</sequence>
<dbReference type="Proteomes" id="UP000004994">
    <property type="component" value="Chromosome 8"/>
</dbReference>
<dbReference type="EnsemblPlants" id="Solyc08g075034.1.1">
    <property type="protein sequence ID" value="Solyc08g075034.1.1"/>
    <property type="gene ID" value="Solyc08g075034.1"/>
</dbReference>
<evidence type="ECO:0000256" key="6">
    <source>
        <dbReference type="RuleBase" id="RU363114"/>
    </source>
</evidence>
<evidence type="ECO:0000256" key="5">
    <source>
        <dbReference type="ARBA" id="ARBA00023316"/>
    </source>
</evidence>
<dbReference type="InParanoid" id="A0A3Q7HQV9"/>
<keyword evidence="6" id="KW-0964">Secreted</keyword>
<keyword evidence="4 6" id="KW-0134">Cell wall</keyword>
<accession>A0A3Q7HQV9</accession>
<keyword evidence="5 6" id="KW-0961">Cell wall biogenesis/degradation</keyword>
<name>A0A3Q7HQV9_SOLLC</name>
<comment type="function">
    <text evidence="1 6">Hydrolyzes acetyl esters in homogalacturonan regions of pectin. In type I primary cell wall, galacturonic acid residues of pectin can be acetylated at the O-2 and O-3 positions. Decreasing the degree of acetylation of pectin gels in vitro alters their physical properties.</text>
</comment>
<dbReference type="Gramene" id="Solyc08g075034.1.1">
    <property type="protein sequence ID" value="Solyc08g075034.1.1"/>
    <property type="gene ID" value="Solyc08g075034.1"/>
</dbReference>
<evidence type="ECO:0000313" key="8">
    <source>
        <dbReference type="Proteomes" id="UP000004994"/>
    </source>
</evidence>
<dbReference type="PANTHER" id="PTHR21562:SF65">
    <property type="entry name" value="PECTIN ACETYLESTERASE"/>
    <property type="match status" value="1"/>
</dbReference>
<evidence type="ECO:0000256" key="4">
    <source>
        <dbReference type="ARBA" id="ARBA00022512"/>
    </source>
</evidence>
<evidence type="ECO:0000256" key="2">
    <source>
        <dbReference type="ARBA" id="ARBA00004191"/>
    </source>
</evidence>
<dbReference type="PANTHER" id="PTHR21562">
    <property type="entry name" value="NOTUM-RELATED"/>
    <property type="match status" value="1"/>
</dbReference>
<dbReference type="AlphaFoldDB" id="A0A3Q7HQV9"/>
<keyword evidence="8" id="KW-1185">Reference proteome</keyword>
<comment type="subcellular location">
    <subcellularLocation>
        <location evidence="2 6">Secreted</location>
        <location evidence="2 6">Cell wall</location>
    </subcellularLocation>
</comment>